<organism evidence="1">
    <name type="scientific">marine sediment metagenome</name>
    <dbReference type="NCBI Taxonomy" id="412755"/>
    <lineage>
        <taxon>unclassified sequences</taxon>
        <taxon>metagenomes</taxon>
        <taxon>ecological metagenomes</taxon>
    </lineage>
</organism>
<reference evidence="1" key="1">
    <citation type="journal article" date="2014" name="Front. Microbiol.">
        <title>High frequency of phylogenetically diverse reductive dehalogenase-homologous genes in deep subseafloor sedimentary metagenomes.</title>
        <authorList>
            <person name="Kawai M."/>
            <person name="Futagami T."/>
            <person name="Toyoda A."/>
            <person name="Takaki Y."/>
            <person name="Nishi S."/>
            <person name="Hori S."/>
            <person name="Arai W."/>
            <person name="Tsubouchi T."/>
            <person name="Morono Y."/>
            <person name="Uchiyama I."/>
            <person name="Ito T."/>
            <person name="Fujiyama A."/>
            <person name="Inagaki F."/>
            <person name="Takami H."/>
        </authorList>
    </citation>
    <scope>NUCLEOTIDE SEQUENCE</scope>
    <source>
        <strain evidence="1">Expedition CK06-06</strain>
    </source>
</reference>
<accession>X0YZM1</accession>
<gene>
    <name evidence="1" type="ORF">S01H4_10145</name>
</gene>
<comment type="caution">
    <text evidence="1">The sequence shown here is derived from an EMBL/GenBank/DDBJ whole genome shotgun (WGS) entry which is preliminary data.</text>
</comment>
<proteinExistence type="predicted"/>
<name>X0YZM1_9ZZZZ</name>
<evidence type="ECO:0000313" key="1">
    <source>
        <dbReference type="EMBL" id="GAG62030.1"/>
    </source>
</evidence>
<dbReference type="AlphaFoldDB" id="X0YZM1"/>
<protein>
    <submittedName>
        <fullName evidence="1">Uncharacterized protein</fullName>
    </submittedName>
</protein>
<sequence>MSYVLRNSLKAKGYQVSKEGLEEALRVKYAGVTALVGSQMEYIYGDEAISGTIKISALPATGEVMPFFCAANS</sequence>
<feature type="non-terminal residue" evidence="1">
    <location>
        <position position="73"/>
    </location>
</feature>
<dbReference type="EMBL" id="BART01003822">
    <property type="protein sequence ID" value="GAG62030.1"/>
    <property type="molecule type" value="Genomic_DNA"/>
</dbReference>